<gene>
    <name evidence="1" type="ORF">MCC93_21280</name>
</gene>
<dbReference type="EMBL" id="JUFZ01000104">
    <property type="protein sequence ID" value="KIC06391.1"/>
    <property type="molecule type" value="Genomic_DNA"/>
</dbReference>
<accession>A0A0C1GLN4</accession>
<dbReference type="AlphaFoldDB" id="A0A0C1GLN4"/>
<protein>
    <submittedName>
        <fullName evidence="1">Uncharacterized protein</fullName>
    </submittedName>
</protein>
<comment type="caution">
    <text evidence="1">The sequence shown here is derived from an EMBL/GenBank/DDBJ whole genome shotgun (WGS) entry which is preliminary data.</text>
</comment>
<reference evidence="1 2" key="1">
    <citation type="submission" date="2014-12" db="EMBL/GenBank/DDBJ databases">
        <title>Genome sequence of Morococcus cerebrosus.</title>
        <authorList>
            <person name="Shin S.-K."/>
            <person name="Yi H."/>
        </authorList>
    </citation>
    <scope>NUCLEOTIDE SEQUENCE [LARGE SCALE GENOMIC DNA]</scope>
    <source>
        <strain evidence="1 2">CIP 81.93</strain>
    </source>
</reference>
<evidence type="ECO:0000313" key="1">
    <source>
        <dbReference type="EMBL" id="KIC06391.1"/>
    </source>
</evidence>
<organism evidence="1 2">
    <name type="scientific">Morococcus cerebrosus</name>
    <dbReference type="NCBI Taxonomy" id="1056807"/>
    <lineage>
        <taxon>Bacteria</taxon>
        <taxon>Pseudomonadati</taxon>
        <taxon>Pseudomonadota</taxon>
        <taxon>Betaproteobacteria</taxon>
        <taxon>Neisseriales</taxon>
        <taxon>Neisseriaceae</taxon>
        <taxon>Morococcus</taxon>
    </lineage>
</organism>
<name>A0A0C1GLN4_9NEIS</name>
<sequence length="79" mass="9399">MRICLERSSENRFALIGGHWVFRRPLDCPIFIKPYFEKNNLISFENKMLNESNISEQDTEEASKCLHIIEIWLKLSKNI</sequence>
<dbReference type="Proteomes" id="UP000031390">
    <property type="component" value="Unassembled WGS sequence"/>
</dbReference>
<proteinExistence type="predicted"/>
<evidence type="ECO:0000313" key="2">
    <source>
        <dbReference type="Proteomes" id="UP000031390"/>
    </source>
</evidence>